<comment type="subcellular location">
    <subcellularLocation>
        <location evidence="1">Membrane</location>
    </subcellularLocation>
</comment>
<comment type="caution">
    <text evidence="7">The sequence shown here is derived from an EMBL/GenBank/DDBJ whole genome shotgun (WGS) entry which is preliminary data.</text>
</comment>
<dbReference type="Proteomes" id="UP000322981">
    <property type="component" value="Unassembled WGS sequence"/>
</dbReference>
<dbReference type="OrthoDB" id="9770329at2"/>
<sequence>MTPDLWVGLITLALLFLAEGIAPFYLDRTHRLRHGGRNLALALVGGGIGAAFAPAMLWAMQTAATQGWGLAHWLALPTWAGALIAFVLFDLWMYIWHRLNHRVPLLWRLHRVHHSDPAMDATTALRFHPGEILISSLLNLPVLMLIGMTLDTLILYKAVMFVVILLHHSNVALSPGLDRALGRVCVPPSMHRVHHSDRRAETDSNYGTILPYWDRLFGSYRQRADLADIRFGMGRFVEPRWQRLAGLLQIPLIGKDDPRAPAYPVND</sequence>
<reference evidence="7 8" key="1">
    <citation type="submission" date="2019-09" db="EMBL/GenBank/DDBJ databases">
        <title>Whole-genome sequence of the purple sulfur bacterium Thiohalocapsa marina DSM 19078.</title>
        <authorList>
            <person name="Kyndt J.A."/>
            <person name="Meyer T.E."/>
        </authorList>
    </citation>
    <scope>NUCLEOTIDE SEQUENCE [LARGE SCALE GENOMIC DNA]</scope>
    <source>
        <strain evidence="7 8">DSM 19078</strain>
    </source>
</reference>
<dbReference type="GO" id="GO:0005506">
    <property type="term" value="F:iron ion binding"/>
    <property type="evidence" value="ECO:0007669"/>
    <property type="project" value="InterPro"/>
</dbReference>
<keyword evidence="8" id="KW-1185">Reference proteome</keyword>
<keyword evidence="3 5" id="KW-1133">Transmembrane helix</keyword>
<keyword evidence="2 5" id="KW-0812">Transmembrane</keyword>
<evidence type="ECO:0000313" key="7">
    <source>
        <dbReference type="EMBL" id="KAA6186289.1"/>
    </source>
</evidence>
<dbReference type="Pfam" id="PF04116">
    <property type="entry name" value="FA_hydroxylase"/>
    <property type="match status" value="1"/>
</dbReference>
<gene>
    <name evidence="7" type="ORF">F2Q65_05675</name>
</gene>
<accession>A0A5M8FNG0</accession>
<proteinExistence type="predicted"/>
<keyword evidence="4 5" id="KW-0472">Membrane</keyword>
<evidence type="ECO:0000256" key="2">
    <source>
        <dbReference type="ARBA" id="ARBA00022692"/>
    </source>
</evidence>
<dbReference type="GO" id="GO:0008610">
    <property type="term" value="P:lipid biosynthetic process"/>
    <property type="evidence" value="ECO:0007669"/>
    <property type="project" value="InterPro"/>
</dbReference>
<organism evidence="7 8">
    <name type="scientific">Thiohalocapsa marina</name>
    <dbReference type="NCBI Taxonomy" id="424902"/>
    <lineage>
        <taxon>Bacteria</taxon>
        <taxon>Pseudomonadati</taxon>
        <taxon>Pseudomonadota</taxon>
        <taxon>Gammaproteobacteria</taxon>
        <taxon>Chromatiales</taxon>
        <taxon>Chromatiaceae</taxon>
        <taxon>Thiohalocapsa</taxon>
    </lineage>
</organism>
<dbReference type="AlphaFoldDB" id="A0A5M8FNG0"/>
<evidence type="ECO:0000256" key="5">
    <source>
        <dbReference type="SAM" id="Phobius"/>
    </source>
</evidence>
<dbReference type="RefSeq" id="WP_150091295.1">
    <property type="nucleotide sequence ID" value="NZ_VWXX01000005.1"/>
</dbReference>
<evidence type="ECO:0000256" key="3">
    <source>
        <dbReference type="ARBA" id="ARBA00022989"/>
    </source>
</evidence>
<feature type="transmembrane region" description="Helical" evidence="5">
    <location>
        <begin position="6"/>
        <end position="26"/>
    </location>
</feature>
<dbReference type="InterPro" id="IPR050307">
    <property type="entry name" value="Sterol_Desaturase_Related"/>
</dbReference>
<dbReference type="PANTHER" id="PTHR11863">
    <property type="entry name" value="STEROL DESATURASE"/>
    <property type="match status" value="1"/>
</dbReference>
<evidence type="ECO:0000256" key="1">
    <source>
        <dbReference type="ARBA" id="ARBA00004370"/>
    </source>
</evidence>
<protein>
    <submittedName>
        <fullName evidence="7">Sterol desaturase family protein</fullName>
    </submittedName>
</protein>
<feature type="transmembrane region" description="Helical" evidence="5">
    <location>
        <begin position="38"/>
        <end position="58"/>
    </location>
</feature>
<evidence type="ECO:0000259" key="6">
    <source>
        <dbReference type="Pfam" id="PF04116"/>
    </source>
</evidence>
<feature type="transmembrane region" description="Helical" evidence="5">
    <location>
        <begin position="132"/>
        <end position="148"/>
    </location>
</feature>
<feature type="transmembrane region" description="Helical" evidence="5">
    <location>
        <begin position="70"/>
        <end position="92"/>
    </location>
</feature>
<evidence type="ECO:0000256" key="4">
    <source>
        <dbReference type="ARBA" id="ARBA00023136"/>
    </source>
</evidence>
<dbReference type="GO" id="GO:0016491">
    <property type="term" value="F:oxidoreductase activity"/>
    <property type="evidence" value="ECO:0007669"/>
    <property type="project" value="InterPro"/>
</dbReference>
<evidence type="ECO:0000313" key="8">
    <source>
        <dbReference type="Proteomes" id="UP000322981"/>
    </source>
</evidence>
<dbReference type="EMBL" id="VWXX01000005">
    <property type="protein sequence ID" value="KAA6186289.1"/>
    <property type="molecule type" value="Genomic_DNA"/>
</dbReference>
<dbReference type="GO" id="GO:0016020">
    <property type="term" value="C:membrane"/>
    <property type="evidence" value="ECO:0007669"/>
    <property type="project" value="UniProtKB-SubCell"/>
</dbReference>
<dbReference type="InterPro" id="IPR006694">
    <property type="entry name" value="Fatty_acid_hydroxylase"/>
</dbReference>
<name>A0A5M8FNG0_9GAMM</name>
<feature type="domain" description="Fatty acid hydroxylase" evidence="6">
    <location>
        <begin position="83"/>
        <end position="219"/>
    </location>
</feature>